<reference evidence="1 2" key="1">
    <citation type="submission" date="2018-06" db="EMBL/GenBank/DDBJ databases">
        <authorList>
            <consortium name="Pathogen Informatics"/>
            <person name="Doyle S."/>
        </authorList>
    </citation>
    <scope>NUCLEOTIDE SEQUENCE [LARGE SCALE GENOMIC DNA]</scope>
    <source>
        <strain evidence="1 2">NCTC12123</strain>
    </source>
</reference>
<gene>
    <name evidence="1" type="ORF">NCTC12123_04549</name>
</gene>
<organism evidence="1 2">
    <name type="scientific">Enterobacter asburiae</name>
    <dbReference type="NCBI Taxonomy" id="61645"/>
    <lineage>
        <taxon>Bacteria</taxon>
        <taxon>Pseudomonadati</taxon>
        <taxon>Pseudomonadota</taxon>
        <taxon>Gammaproteobacteria</taxon>
        <taxon>Enterobacterales</taxon>
        <taxon>Enterobacteriaceae</taxon>
        <taxon>Enterobacter</taxon>
        <taxon>Enterobacter cloacae complex</taxon>
    </lineage>
</organism>
<protein>
    <submittedName>
        <fullName evidence="1">Group 1 glycosyl transferase</fullName>
    </submittedName>
</protein>
<accession>A0A376FHZ2</accession>
<dbReference type="EMBL" id="UFYI01000007">
    <property type="protein sequence ID" value="STD24680.1"/>
    <property type="molecule type" value="Genomic_DNA"/>
</dbReference>
<evidence type="ECO:0000313" key="2">
    <source>
        <dbReference type="Proteomes" id="UP000255163"/>
    </source>
</evidence>
<keyword evidence="1" id="KW-0808">Transferase</keyword>
<dbReference type="Proteomes" id="UP000255163">
    <property type="component" value="Unassembled WGS sequence"/>
</dbReference>
<sequence length="127" mass="14122">MPHKSKILLLDTGKEWGGGTNSMLELLKRINRDKFDITCCFYSDYSRAEGETIGQVLNGIGIPLIVIPQRQQPVWAKLLKEAGRSLLFFSRGAAKHLRVMWISCGASGLTSAKSKPFSRRAVSIRSI</sequence>
<name>A0A376FHZ2_ENTAS</name>
<proteinExistence type="predicted"/>
<dbReference type="GO" id="GO:0016740">
    <property type="term" value="F:transferase activity"/>
    <property type="evidence" value="ECO:0007669"/>
    <property type="project" value="UniProtKB-KW"/>
</dbReference>
<dbReference type="AlphaFoldDB" id="A0A376FHZ2"/>
<evidence type="ECO:0000313" key="1">
    <source>
        <dbReference type="EMBL" id="STD24680.1"/>
    </source>
</evidence>